<sequence length="166" mass="18372">MSNKPSFATSIVTILMYMASWQVMADEPDISLCAEDEDIYFSCSLSGGKIVSVCASGNTEPSAGYVQYRYGTPDRIEINYPEKMLPPRQHFFFVNASEGSVNKDIIKFKNGSYTYIVAQSTVSSLSVLNNKKVVFRKSCNEGSNAFVSRAARQGIESIPKSAEDFR</sequence>
<dbReference type="RefSeq" id="WP_200978013.1">
    <property type="nucleotide sequence ID" value="NZ_JAOXMH010000001.1"/>
</dbReference>
<organism evidence="2 3">
    <name type="scientific">Pseudomonas capsici</name>
    <dbReference type="NCBI Taxonomy" id="2810614"/>
    <lineage>
        <taxon>Bacteria</taxon>
        <taxon>Pseudomonadati</taxon>
        <taxon>Pseudomonadota</taxon>
        <taxon>Gammaproteobacteria</taxon>
        <taxon>Pseudomonadales</taxon>
        <taxon>Pseudomonadaceae</taxon>
        <taxon>Pseudomonas</taxon>
    </lineage>
</organism>
<reference evidence="2 3" key="1">
    <citation type="submission" date="2022-10" db="EMBL/GenBank/DDBJ databases">
        <title>Characterization of Pseudomonas capsici strains from pepper and tomato in Georgia.</title>
        <authorList>
            <person name="Zhao M."/>
            <person name="Dutta B."/>
        </authorList>
    </citation>
    <scope>NUCLEOTIDE SEQUENCE [LARGE SCALE GENOMIC DNA]</scope>
    <source>
        <strain evidence="2 3">Pc20-5</strain>
    </source>
</reference>
<comment type="caution">
    <text evidence="2">The sequence shown here is derived from an EMBL/GenBank/DDBJ whole genome shotgun (WGS) entry which is preliminary data.</text>
</comment>
<accession>A0ABT3BYA9</accession>
<evidence type="ECO:0000256" key="1">
    <source>
        <dbReference type="SAM" id="SignalP"/>
    </source>
</evidence>
<evidence type="ECO:0000313" key="2">
    <source>
        <dbReference type="EMBL" id="MCV4377820.1"/>
    </source>
</evidence>
<dbReference type="Proteomes" id="UP001207294">
    <property type="component" value="Unassembled WGS sequence"/>
</dbReference>
<evidence type="ECO:0000313" key="3">
    <source>
        <dbReference type="Proteomes" id="UP001207294"/>
    </source>
</evidence>
<keyword evidence="3" id="KW-1185">Reference proteome</keyword>
<name>A0ABT3BYA9_9PSED</name>
<feature type="chain" id="PRO_5046192218" evidence="1">
    <location>
        <begin position="26"/>
        <end position="166"/>
    </location>
</feature>
<gene>
    <name evidence="2" type="ORF">OH718_14565</name>
</gene>
<feature type="signal peptide" evidence="1">
    <location>
        <begin position="1"/>
        <end position="25"/>
    </location>
</feature>
<proteinExistence type="predicted"/>
<dbReference type="EMBL" id="JAOXML010000010">
    <property type="protein sequence ID" value="MCV4377820.1"/>
    <property type="molecule type" value="Genomic_DNA"/>
</dbReference>
<keyword evidence="1" id="KW-0732">Signal</keyword>
<protein>
    <submittedName>
        <fullName evidence="2">Uncharacterized protein</fullName>
    </submittedName>
</protein>